<comment type="similarity">
    <text evidence="2">Belongs to the glycosyl hydrolase 3 family.</text>
</comment>
<comment type="caution">
    <text evidence="6">The sequence shown here is derived from an EMBL/GenBank/DDBJ whole genome shotgun (WGS) entry which is preliminary data.</text>
</comment>
<dbReference type="InterPro" id="IPR001764">
    <property type="entry name" value="Glyco_hydro_3_N"/>
</dbReference>
<protein>
    <recommendedName>
        <fullName evidence="3">beta-N-acetylhexosaminidase</fullName>
        <ecNumber evidence="3">3.2.1.52</ecNumber>
    </recommendedName>
</protein>
<gene>
    <name evidence="6" type="ORF">Lgee_2250</name>
</gene>
<dbReference type="GO" id="GO:0005975">
    <property type="term" value="P:carbohydrate metabolic process"/>
    <property type="evidence" value="ECO:0007669"/>
    <property type="project" value="InterPro"/>
</dbReference>
<keyword evidence="5" id="KW-0326">Glycosidase</keyword>
<dbReference type="Pfam" id="PF00933">
    <property type="entry name" value="Glyco_hydro_3"/>
    <property type="match status" value="1"/>
</dbReference>
<keyword evidence="4 6" id="KW-0378">Hydrolase</keyword>
<evidence type="ECO:0000256" key="3">
    <source>
        <dbReference type="ARBA" id="ARBA00012663"/>
    </source>
</evidence>
<evidence type="ECO:0000256" key="4">
    <source>
        <dbReference type="ARBA" id="ARBA00022801"/>
    </source>
</evidence>
<dbReference type="RefSeq" id="WP_028386505.1">
    <property type="nucleotide sequence ID" value="NZ_CAAAHN010000003.1"/>
</dbReference>
<evidence type="ECO:0000313" key="7">
    <source>
        <dbReference type="Proteomes" id="UP000054785"/>
    </source>
</evidence>
<dbReference type="InterPro" id="IPR036962">
    <property type="entry name" value="Glyco_hydro_3_N_sf"/>
</dbReference>
<dbReference type="EC" id="3.2.1.52" evidence="3"/>
<evidence type="ECO:0000256" key="2">
    <source>
        <dbReference type="ARBA" id="ARBA00005336"/>
    </source>
</evidence>
<dbReference type="STRING" id="45065.Lgee_2250"/>
<dbReference type="PANTHER" id="PTHR30480:SF13">
    <property type="entry name" value="BETA-HEXOSAMINIDASE"/>
    <property type="match status" value="1"/>
</dbReference>
<dbReference type="SUPFAM" id="SSF51445">
    <property type="entry name" value="(Trans)glycosidases"/>
    <property type="match status" value="1"/>
</dbReference>
<dbReference type="InterPro" id="IPR050226">
    <property type="entry name" value="NagZ_Beta-hexosaminidase"/>
</dbReference>
<keyword evidence="7" id="KW-1185">Reference proteome</keyword>
<organism evidence="6 7">
    <name type="scientific">Legionella geestiana</name>
    <dbReference type="NCBI Taxonomy" id="45065"/>
    <lineage>
        <taxon>Bacteria</taxon>
        <taxon>Pseudomonadati</taxon>
        <taxon>Pseudomonadota</taxon>
        <taxon>Gammaproteobacteria</taxon>
        <taxon>Legionellales</taxon>
        <taxon>Legionellaceae</taxon>
        <taxon>Legionella</taxon>
    </lineage>
</organism>
<dbReference type="PANTHER" id="PTHR30480">
    <property type="entry name" value="BETA-HEXOSAMINIDASE-RELATED"/>
    <property type="match status" value="1"/>
</dbReference>
<comment type="catalytic activity">
    <reaction evidence="1">
        <text>Hydrolysis of terminal non-reducing N-acetyl-D-hexosamine residues in N-acetyl-beta-D-hexosaminides.</text>
        <dbReference type="EC" id="3.2.1.52"/>
    </reaction>
</comment>
<evidence type="ECO:0000256" key="1">
    <source>
        <dbReference type="ARBA" id="ARBA00001231"/>
    </source>
</evidence>
<dbReference type="AlphaFoldDB" id="A0A0W0TJX9"/>
<accession>A0A0W0TJX9</accession>
<dbReference type="GO" id="GO:0004563">
    <property type="term" value="F:beta-N-acetylhexosaminidase activity"/>
    <property type="evidence" value="ECO:0007669"/>
    <property type="project" value="UniProtKB-EC"/>
</dbReference>
<sequence>MSGLRHKIAQMLIMGFEGTHIDADSPVSRWLCEEGLGGVLLFDKNLHTGTFGKNLRDRTQIRALNTTLQALSQEGPGAGMPLLIAVDYEGGAVDRLRHIPGCPPTLDARTLAALSEDEQHRAIETMANTLASLGFTLNFAPVVDLALTHDEGIIGKLGRSYSACPEEVLTVARRFVKVFERLGIKTAFKHFPGHGSAAGDTHLGCVDVTESFQPDELVPYKSLGATDGDPSMVMTAHVINRRLDASGLPATLSRPMLTGLLRESFGFQGVIVSDDLQMHAIAHHYTLEDALTMTVNAGADMLIFGNQWGEISATAVIDALEGLVQSGRVDAARIEDAFKRVCALKQTLQPV</sequence>
<proteinExistence type="inferred from homology"/>
<dbReference type="Gene3D" id="3.20.20.300">
    <property type="entry name" value="Glycoside hydrolase, family 3, N-terminal domain"/>
    <property type="match status" value="1"/>
</dbReference>
<dbReference type="GO" id="GO:0009254">
    <property type="term" value="P:peptidoglycan turnover"/>
    <property type="evidence" value="ECO:0007669"/>
    <property type="project" value="TreeGrafter"/>
</dbReference>
<evidence type="ECO:0000256" key="5">
    <source>
        <dbReference type="ARBA" id="ARBA00023295"/>
    </source>
</evidence>
<dbReference type="InterPro" id="IPR017853">
    <property type="entry name" value="GH"/>
</dbReference>
<dbReference type="PATRIC" id="fig|45065.4.peg.2445"/>
<evidence type="ECO:0000313" key="6">
    <source>
        <dbReference type="EMBL" id="KTC95870.1"/>
    </source>
</evidence>
<dbReference type="OrthoDB" id="9786661at2"/>
<dbReference type="EMBL" id="LNYC01000077">
    <property type="protein sequence ID" value="KTC95870.1"/>
    <property type="molecule type" value="Genomic_DNA"/>
</dbReference>
<name>A0A0W0TJX9_9GAMM</name>
<reference evidence="6 7" key="1">
    <citation type="submission" date="2015-11" db="EMBL/GenBank/DDBJ databases">
        <title>Genomic analysis of 38 Legionella species identifies large and diverse effector repertoires.</title>
        <authorList>
            <person name="Burstein D."/>
            <person name="Amaro F."/>
            <person name="Zusman T."/>
            <person name="Lifshitz Z."/>
            <person name="Cohen O."/>
            <person name="Gilbert J.A."/>
            <person name="Pupko T."/>
            <person name="Shuman H.A."/>
            <person name="Segal G."/>
        </authorList>
    </citation>
    <scope>NUCLEOTIDE SEQUENCE [LARGE SCALE GENOMIC DNA]</scope>
    <source>
        <strain evidence="6 7">ATCC 49504</strain>
    </source>
</reference>
<dbReference type="Proteomes" id="UP000054785">
    <property type="component" value="Unassembled WGS sequence"/>
</dbReference>